<evidence type="ECO:0000256" key="5">
    <source>
        <dbReference type="ARBA" id="ARBA00022777"/>
    </source>
</evidence>
<dbReference type="InterPro" id="IPR002575">
    <property type="entry name" value="Aminoglycoside_PTrfase"/>
</dbReference>
<accession>A0A914QGB3</accession>
<keyword evidence="5" id="KW-0418">Kinase</keyword>
<comment type="subcellular location">
    <subcellularLocation>
        <location evidence="1">Cytoplasm</location>
    </subcellularLocation>
</comment>
<evidence type="ECO:0000256" key="7">
    <source>
        <dbReference type="ARBA" id="ARBA00037368"/>
    </source>
</evidence>
<dbReference type="Pfam" id="PF01636">
    <property type="entry name" value="APH"/>
    <property type="match status" value="1"/>
</dbReference>
<organism evidence="11 12">
    <name type="scientific">Panagrolaimus davidi</name>
    <dbReference type="NCBI Taxonomy" id="227884"/>
    <lineage>
        <taxon>Eukaryota</taxon>
        <taxon>Metazoa</taxon>
        <taxon>Ecdysozoa</taxon>
        <taxon>Nematoda</taxon>
        <taxon>Chromadorea</taxon>
        <taxon>Rhabditida</taxon>
        <taxon>Tylenchina</taxon>
        <taxon>Panagrolaimomorpha</taxon>
        <taxon>Panagrolaimoidea</taxon>
        <taxon>Panagrolaimidae</taxon>
        <taxon>Panagrolaimus</taxon>
    </lineage>
</organism>
<proteinExistence type="inferred from homology"/>
<keyword evidence="3" id="KW-0963">Cytoplasm</keyword>
<keyword evidence="11" id="KW-1185">Reference proteome</keyword>
<name>A0A914QGB3_9BILA</name>
<keyword evidence="4" id="KW-0808">Transferase</keyword>
<evidence type="ECO:0000256" key="4">
    <source>
        <dbReference type="ARBA" id="ARBA00022679"/>
    </source>
</evidence>
<evidence type="ECO:0000259" key="10">
    <source>
        <dbReference type="Pfam" id="PF01636"/>
    </source>
</evidence>
<dbReference type="PANTHER" id="PTHR21064:SF1">
    <property type="entry name" value="HYDROXYLYSINE KINASE"/>
    <property type="match status" value="1"/>
</dbReference>
<dbReference type="SUPFAM" id="SSF56112">
    <property type="entry name" value="Protein kinase-like (PK-like)"/>
    <property type="match status" value="1"/>
</dbReference>
<evidence type="ECO:0000256" key="8">
    <source>
        <dbReference type="ARBA" id="ARBA00038873"/>
    </source>
</evidence>
<evidence type="ECO:0000256" key="2">
    <source>
        <dbReference type="ARBA" id="ARBA00006219"/>
    </source>
</evidence>
<dbReference type="GO" id="GO:0047992">
    <property type="term" value="F:hydroxylysine kinase activity"/>
    <property type="evidence" value="ECO:0007669"/>
    <property type="project" value="UniProtKB-EC"/>
</dbReference>
<dbReference type="PANTHER" id="PTHR21064">
    <property type="entry name" value="AMINOGLYCOSIDE PHOSPHOTRANSFERASE DOMAIN-CONTAINING PROTEIN-RELATED"/>
    <property type="match status" value="1"/>
</dbReference>
<evidence type="ECO:0000256" key="1">
    <source>
        <dbReference type="ARBA" id="ARBA00004496"/>
    </source>
</evidence>
<dbReference type="EC" id="2.7.1.81" evidence="8"/>
<dbReference type="Gene3D" id="3.90.1200.10">
    <property type="match status" value="1"/>
</dbReference>
<feature type="domain" description="Aminoglycoside phosphotransferase" evidence="10">
    <location>
        <begin position="57"/>
        <end position="289"/>
    </location>
</feature>
<evidence type="ECO:0000256" key="6">
    <source>
        <dbReference type="ARBA" id="ARBA00036820"/>
    </source>
</evidence>
<evidence type="ECO:0000313" key="12">
    <source>
        <dbReference type="WBParaSite" id="PDA_v2.g308.t1"/>
    </source>
</evidence>
<reference evidence="12" key="1">
    <citation type="submission" date="2022-11" db="UniProtKB">
        <authorList>
            <consortium name="WormBaseParasite"/>
        </authorList>
    </citation>
    <scope>IDENTIFICATION</scope>
</reference>
<evidence type="ECO:0000256" key="9">
    <source>
        <dbReference type="ARBA" id="ARBA00040505"/>
    </source>
</evidence>
<comment type="function">
    <text evidence="7">Catalyzes the GTP-dependent phosphorylation of 5-hydroxy-L-lysine.</text>
</comment>
<evidence type="ECO:0000256" key="3">
    <source>
        <dbReference type="ARBA" id="ARBA00022490"/>
    </source>
</evidence>
<evidence type="ECO:0000313" key="11">
    <source>
        <dbReference type="Proteomes" id="UP000887578"/>
    </source>
</evidence>
<dbReference type="Proteomes" id="UP000887578">
    <property type="component" value="Unplaced"/>
</dbReference>
<protein>
    <recommendedName>
        <fullName evidence="9">Hydroxylysine kinase</fullName>
        <ecNumber evidence="8">2.7.1.81</ecNumber>
    </recommendedName>
</protein>
<comment type="catalytic activity">
    <reaction evidence="6">
        <text>(5R)-5-hydroxy-L-lysine + GTP = (5R)-5-phosphooxy-L-lysine + GDP + H(+)</text>
        <dbReference type="Rhea" id="RHEA:19049"/>
        <dbReference type="ChEBI" id="CHEBI:15378"/>
        <dbReference type="ChEBI" id="CHEBI:37565"/>
        <dbReference type="ChEBI" id="CHEBI:57882"/>
        <dbReference type="ChEBI" id="CHEBI:58189"/>
        <dbReference type="ChEBI" id="CHEBI:58357"/>
        <dbReference type="EC" id="2.7.1.81"/>
    </reaction>
</comment>
<sequence>MLSPPKYSLTTITQTPLIEESKLRTILKDIYGISDCTIHKLTGYDDLNFKIENVSFNSNANIKLIKKNETTFIVKFTNPLEASNPLLLDGQTKLTEHLRTKGIPCAETLPTIDGSLWKIVNMTDEVAAPIRLFQFLPGLMLEKIGYSDTVYSLMGGLVADFHNATSDFSHPAYENGWCHFMCNEDWDTLEEELHHQIKEKVLTDKLQIDLCQKGFDDFRNDVISQRETLKIGFIHSDVNETNVLLQKISDGKYEITGLLDFGDTHKSYLICDISALILYLAVDANEDNWRIIAKSVLKGYCEKRKPEDLEHILVSMRARLVSSLVYALRTIRINYRNEDPTYILKMQANGWRVLDLLTKEYDSNQRSI</sequence>
<comment type="similarity">
    <text evidence="2">Belongs to the aminoglycoside phosphotransferase family.</text>
</comment>
<dbReference type="InterPro" id="IPR050249">
    <property type="entry name" value="Pseudomonas-type_ThrB"/>
</dbReference>
<dbReference type="WBParaSite" id="PDA_v2.g308.t1">
    <property type="protein sequence ID" value="PDA_v2.g308.t1"/>
    <property type="gene ID" value="PDA_v2.g308"/>
</dbReference>
<dbReference type="GO" id="GO:0005737">
    <property type="term" value="C:cytoplasm"/>
    <property type="evidence" value="ECO:0007669"/>
    <property type="project" value="UniProtKB-SubCell"/>
</dbReference>
<dbReference type="InterPro" id="IPR011009">
    <property type="entry name" value="Kinase-like_dom_sf"/>
</dbReference>
<dbReference type="AlphaFoldDB" id="A0A914QGB3"/>